<keyword evidence="1" id="KW-0812">Transmembrane</keyword>
<sequence length="65" mass="6983">MILAPIFDDIDRTERATIGLTAAYLATLSAVWLVDEPIVWLAWAIGAVAVSGAAMIVANRIRSIE</sequence>
<evidence type="ECO:0000313" key="2">
    <source>
        <dbReference type="EMBL" id="RQG98142.1"/>
    </source>
</evidence>
<feature type="transmembrane region" description="Helical" evidence="1">
    <location>
        <begin position="16"/>
        <end position="34"/>
    </location>
</feature>
<dbReference type="EMBL" id="REFZ01000017">
    <property type="protein sequence ID" value="RQG98142.1"/>
    <property type="molecule type" value="Genomic_DNA"/>
</dbReference>
<protein>
    <submittedName>
        <fullName evidence="2">Uncharacterized protein</fullName>
    </submittedName>
</protein>
<dbReference type="OrthoDB" id="167440at2157"/>
<organism evidence="2 3">
    <name type="scientific">Natrarchaeobius chitinivorans</name>
    <dbReference type="NCBI Taxonomy" id="1679083"/>
    <lineage>
        <taxon>Archaea</taxon>
        <taxon>Methanobacteriati</taxon>
        <taxon>Methanobacteriota</taxon>
        <taxon>Stenosarchaea group</taxon>
        <taxon>Halobacteria</taxon>
        <taxon>Halobacteriales</taxon>
        <taxon>Natrialbaceae</taxon>
        <taxon>Natrarchaeobius</taxon>
    </lineage>
</organism>
<proteinExistence type="predicted"/>
<feature type="transmembrane region" description="Helical" evidence="1">
    <location>
        <begin position="40"/>
        <end position="58"/>
    </location>
</feature>
<name>A0A3N6NGI2_NATCH</name>
<comment type="caution">
    <text evidence="2">The sequence shown here is derived from an EMBL/GenBank/DDBJ whole genome shotgun (WGS) entry which is preliminary data.</text>
</comment>
<dbReference type="Proteomes" id="UP000281431">
    <property type="component" value="Unassembled WGS sequence"/>
</dbReference>
<evidence type="ECO:0000256" key="1">
    <source>
        <dbReference type="SAM" id="Phobius"/>
    </source>
</evidence>
<evidence type="ECO:0000313" key="3">
    <source>
        <dbReference type="Proteomes" id="UP000281431"/>
    </source>
</evidence>
<dbReference type="AlphaFoldDB" id="A0A3N6NGI2"/>
<reference evidence="2 3" key="1">
    <citation type="submission" date="2018-10" db="EMBL/GenBank/DDBJ databases">
        <title>Natrarchaeobius chitinivorans gen. nov., sp. nov., and Natrarchaeobius haloalkaliphilus sp. nov., alkaliphilic, chitin-utilizing haloarchaea from hypersaline alkaline lakes.</title>
        <authorList>
            <person name="Sorokin D.Y."/>
            <person name="Elcheninov A.G."/>
            <person name="Kostrikina N.A."/>
            <person name="Bale N.J."/>
            <person name="Sinninghe Damste J.S."/>
            <person name="Khijniak T.V."/>
            <person name="Kublanov I.V."/>
            <person name="Toshchakov S.V."/>
        </authorList>
    </citation>
    <scope>NUCLEOTIDE SEQUENCE [LARGE SCALE GENOMIC DNA]</scope>
    <source>
        <strain evidence="2 3">AArcht7</strain>
    </source>
</reference>
<keyword evidence="3" id="KW-1185">Reference proteome</keyword>
<keyword evidence="1" id="KW-1133">Transmembrane helix</keyword>
<accession>A0A3N6NGI2</accession>
<gene>
    <name evidence="2" type="ORF">EA472_18420</name>
</gene>
<keyword evidence="1" id="KW-0472">Membrane</keyword>